<dbReference type="GO" id="GO:0005886">
    <property type="term" value="C:plasma membrane"/>
    <property type="evidence" value="ECO:0007669"/>
    <property type="project" value="UniProtKB-SubCell"/>
</dbReference>
<evidence type="ECO:0000256" key="4">
    <source>
        <dbReference type="ARBA" id="ARBA00022679"/>
    </source>
</evidence>
<dbReference type="SUPFAM" id="SSF53649">
    <property type="entry name" value="Alkaline phosphatase-like"/>
    <property type="match status" value="1"/>
</dbReference>
<keyword evidence="11" id="KW-0378">Hydrolase</keyword>
<evidence type="ECO:0000256" key="3">
    <source>
        <dbReference type="ARBA" id="ARBA00022519"/>
    </source>
</evidence>
<dbReference type="Gene3D" id="3.40.720.10">
    <property type="entry name" value="Alkaline Phosphatase, subunit A"/>
    <property type="match status" value="1"/>
</dbReference>
<evidence type="ECO:0000259" key="9">
    <source>
        <dbReference type="Pfam" id="PF00884"/>
    </source>
</evidence>
<dbReference type="Proteomes" id="UP000006176">
    <property type="component" value="Chromosome"/>
</dbReference>
<feature type="transmembrane region" description="Helical" evidence="8">
    <location>
        <begin position="12"/>
        <end position="31"/>
    </location>
</feature>
<keyword evidence="5 8" id="KW-0812">Transmembrane</keyword>
<dbReference type="PANTHER" id="PTHR30443:SF0">
    <property type="entry name" value="PHOSPHOETHANOLAMINE TRANSFERASE EPTA"/>
    <property type="match status" value="1"/>
</dbReference>
<dbReference type="PANTHER" id="PTHR30443">
    <property type="entry name" value="INNER MEMBRANE PROTEIN"/>
    <property type="match status" value="1"/>
</dbReference>
<evidence type="ECO:0000256" key="1">
    <source>
        <dbReference type="ARBA" id="ARBA00004429"/>
    </source>
</evidence>
<dbReference type="GO" id="GO:0009244">
    <property type="term" value="P:lipopolysaccharide core region biosynthetic process"/>
    <property type="evidence" value="ECO:0007669"/>
    <property type="project" value="TreeGrafter"/>
</dbReference>
<evidence type="ECO:0000256" key="5">
    <source>
        <dbReference type="ARBA" id="ARBA00022692"/>
    </source>
</evidence>
<dbReference type="HOGENOM" id="CLU_018534_1_0_7"/>
<organism evidence="11 12">
    <name type="scientific">Sulfurospirillum barnesii (strain ATCC 700032 / DSM 10660 / SES-3)</name>
    <dbReference type="NCBI Taxonomy" id="760154"/>
    <lineage>
        <taxon>Bacteria</taxon>
        <taxon>Pseudomonadati</taxon>
        <taxon>Campylobacterota</taxon>
        <taxon>Epsilonproteobacteria</taxon>
        <taxon>Campylobacterales</taxon>
        <taxon>Sulfurospirillaceae</taxon>
        <taxon>Sulfurospirillum</taxon>
    </lineage>
</organism>
<dbReference type="InterPro" id="IPR017850">
    <property type="entry name" value="Alkaline_phosphatase_core_sf"/>
</dbReference>
<keyword evidence="2" id="KW-1003">Cell membrane</keyword>
<dbReference type="Pfam" id="PF08019">
    <property type="entry name" value="EptA_B_N"/>
    <property type="match status" value="1"/>
</dbReference>
<dbReference type="Pfam" id="PF00884">
    <property type="entry name" value="Sulfatase"/>
    <property type="match status" value="1"/>
</dbReference>
<name>I3XZQ8_SULBS</name>
<accession>I3XZQ8</accession>
<evidence type="ECO:0000256" key="6">
    <source>
        <dbReference type="ARBA" id="ARBA00022989"/>
    </source>
</evidence>
<dbReference type="InterPro" id="IPR000917">
    <property type="entry name" value="Sulfatase_N"/>
</dbReference>
<dbReference type="InterPro" id="IPR040423">
    <property type="entry name" value="PEA_transferase"/>
</dbReference>
<evidence type="ECO:0000313" key="11">
    <source>
        <dbReference type="EMBL" id="AFL69432.1"/>
    </source>
</evidence>
<dbReference type="AlphaFoldDB" id="I3XZQ8"/>
<dbReference type="GO" id="GO:0016787">
    <property type="term" value="F:hydrolase activity"/>
    <property type="evidence" value="ECO:0007669"/>
    <property type="project" value="UniProtKB-KW"/>
</dbReference>
<feature type="transmembrane region" description="Helical" evidence="8">
    <location>
        <begin position="73"/>
        <end position="91"/>
    </location>
</feature>
<comment type="subcellular location">
    <subcellularLocation>
        <location evidence="1">Cell inner membrane</location>
        <topology evidence="1">Multi-pass membrane protein</topology>
    </subcellularLocation>
</comment>
<evidence type="ECO:0000256" key="7">
    <source>
        <dbReference type="ARBA" id="ARBA00023136"/>
    </source>
</evidence>
<feature type="transmembrane region" description="Helical" evidence="8">
    <location>
        <begin position="122"/>
        <end position="140"/>
    </location>
</feature>
<keyword evidence="4" id="KW-0808">Transferase</keyword>
<evidence type="ECO:0000313" key="12">
    <source>
        <dbReference type="Proteomes" id="UP000006176"/>
    </source>
</evidence>
<dbReference type="GO" id="GO:0016776">
    <property type="term" value="F:phosphotransferase activity, phosphate group as acceptor"/>
    <property type="evidence" value="ECO:0007669"/>
    <property type="project" value="TreeGrafter"/>
</dbReference>
<dbReference type="NCBIfam" id="NF028537">
    <property type="entry name" value="P_eth_NH2_trans"/>
    <property type="match status" value="1"/>
</dbReference>
<feature type="domain" description="Phosphoethanolamine transferase N-terminal" evidence="10">
    <location>
        <begin position="60"/>
        <end position="205"/>
    </location>
</feature>
<dbReference type="RefSeq" id="WP_014770297.1">
    <property type="nucleotide sequence ID" value="NC_018002.1"/>
</dbReference>
<evidence type="ECO:0000256" key="2">
    <source>
        <dbReference type="ARBA" id="ARBA00022475"/>
    </source>
</evidence>
<reference evidence="11 12" key="1">
    <citation type="submission" date="2012-06" db="EMBL/GenBank/DDBJ databases">
        <title>Complete sequence of Sulfurospirillum barnesii SES-3.</title>
        <authorList>
            <consortium name="US DOE Joint Genome Institute"/>
            <person name="Lucas S."/>
            <person name="Han J."/>
            <person name="Lapidus A."/>
            <person name="Cheng J.-F."/>
            <person name="Goodwin L."/>
            <person name="Pitluck S."/>
            <person name="Peters L."/>
            <person name="Ovchinnikova G."/>
            <person name="Lu M."/>
            <person name="Detter J.C."/>
            <person name="Han C."/>
            <person name="Tapia R."/>
            <person name="Land M."/>
            <person name="Hauser L."/>
            <person name="Kyrpides N."/>
            <person name="Ivanova N."/>
            <person name="Pagani I."/>
            <person name="Stolz J."/>
            <person name="Arkin A."/>
            <person name="Dehal P."/>
            <person name="Oremland R."/>
            <person name="Saltikov C."/>
            <person name="Basu P."/>
            <person name="Hollibaugh J."/>
            <person name="Newman D."/>
            <person name="Stolyar S."/>
            <person name="Hazen T."/>
            <person name="Woyke T."/>
        </authorList>
    </citation>
    <scope>NUCLEOTIDE SEQUENCE [LARGE SCALE GENOMIC DNA]</scope>
    <source>
        <strain evidence="12">ATCC 700032 / DSM 10660 / SES-3</strain>
    </source>
</reference>
<dbReference type="InterPro" id="IPR058130">
    <property type="entry name" value="PEA_transf_C"/>
</dbReference>
<feature type="transmembrane region" description="Helical" evidence="8">
    <location>
        <begin position="152"/>
        <end position="172"/>
    </location>
</feature>
<feature type="transmembrane region" description="Helical" evidence="8">
    <location>
        <begin position="43"/>
        <end position="66"/>
    </location>
</feature>
<keyword evidence="6 8" id="KW-1133">Transmembrane helix</keyword>
<dbReference type="OrthoDB" id="9786870at2"/>
<keyword evidence="7 8" id="KW-0472">Membrane</keyword>
<keyword evidence="12" id="KW-1185">Reference proteome</keyword>
<evidence type="ECO:0000256" key="8">
    <source>
        <dbReference type="SAM" id="Phobius"/>
    </source>
</evidence>
<dbReference type="EMBL" id="CP003333">
    <property type="protein sequence ID" value="AFL69432.1"/>
    <property type="molecule type" value="Genomic_DNA"/>
</dbReference>
<gene>
    <name evidence="11" type="ordered locus">Sulba_2157</name>
</gene>
<dbReference type="eggNOG" id="COG2194">
    <property type="taxonomic scope" value="Bacteria"/>
</dbReference>
<dbReference type="KEGG" id="sba:Sulba_2157"/>
<proteinExistence type="predicted"/>
<keyword evidence="3" id="KW-0997">Cell inner membrane</keyword>
<sequence>MATLLVHFKTQKIIFLLAIALSALFNFTFFSKLYTFALAEHNYIVALSAPFVLILLYIFAANVLLLFTHRLSFRIGVALLVFISALSSYFMDSFGTIIDKDMLINVLQTDSYEALSLITPKLILYSVLASVCAYWILFKVRIHFRAYTVEMVQKALVALVCFVLIGGVYMSVSKSYSSFFRNHKEMKMYLNPFFPIASFSKLLYAKLKPKPSFQAIATDAKRLSGEKKKLVVFIVGETARAKNFALGGYEAQTNPLLSKREDIVYLQNFSSCGTATAISLPCMFSKFERKAWDSDKEQYENLVDVLMKTGVRIIWRDNNSGKDKNIAKRINDVVHYQGKAFDEALLQDFQTTLAQNYEDTFVVLHQEGSHGPTYFQRYPEKFKTFTPTCDTQDLEKCSQEEIINTYNNTLVYTDYIIHQTLTLLKANEEQYETTLIYVSDHGESLGENGIYLHGLPYMIAPNEQKHVPALFYFSDKEKEKALHVKRKEPFSHDYLFHTIVSLFNIKTSEYKPSLDLLR</sequence>
<feature type="domain" description="Sulfatase N-terminal" evidence="9">
    <location>
        <begin position="230"/>
        <end position="505"/>
    </location>
</feature>
<dbReference type="STRING" id="760154.Sulba_2157"/>
<dbReference type="CDD" id="cd16017">
    <property type="entry name" value="LptA"/>
    <property type="match status" value="1"/>
</dbReference>
<dbReference type="InterPro" id="IPR012549">
    <property type="entry name" value="EptA-like_N"/>
</dbReference>
<dbReference type="PATRIC" id="fig|760154.4.peg.2156"/>
<protein>
    <submittedName>
        <fullName evidence="11">Putative membrane-associated, metal-dependent hydrolase</fullName>
    </submittedName>
</protein>
<evidence type="ECO:0000259" key="10">
    <source>
        <dbReference type="Pfam" id="PF08019"/>
    </source>
</evidence>